<dbReference type="Pfam" id="PF08402">
    <property type="entry name" value="TOBE_2"/>
    <property type="match status" value="1"/>
</dbReference>
<dbReference type="SUPFAM" id="SSF50331">
    <property type="entry name" value="MOP-like"/>
    <property type="match status" value="1"/>
</dbReference>
<gene>
    <name evidence="9" type="ORF">SAMN05216251_12151</name>
</gene>
<dbReference type="SMART" id="SM00382">
    <property type="entry name" value="AAA"/>
    <property type="match status" value="1"/>
</dbReference>
<dbReference type="PANTHER" id="PTHR42781">
    <property type="entry name" value="SPERMIDINE/PUTRESCINE IMPORT ATP-BINDING PROTEIN POTA"/>
    <property type="match status" value="1"/>
</dbReference>
<proteinExistence type="predicted"/>
<sequence>MTTPETLNGPADKDAAATAVSGTAAEAPADAVRLTGISKTYGSFTAVHPLDLTVPAGSFFALLGASGCGKTTTLRMIAGLEDPSSGSVRLGGADVTALPPYKRPVNTVFQNYALFPHLDVFENVAFGLRRRGIKSVKKQVAEMLDLVQLGALARRKPHQLSGGQQQRVAVARALINQPQVLLLDEPLGALDLKLRRQMQLELKRIQTEVGITFIHVTHDQEEAMTMADTVAVMNAGRVEQMGAPADLYENPASTFVANFLGTSNLIETEVLGADGDTLTLGAAGERLTLPAARCRPDVTAGGRVLAGVRPEKITLAHADDADAIPAGRNQVRGTIVDSSFIGVSTQFVIDSPVCPELEVFVPNVERDGRLLPGAPVVLHWNPEHTFGLDAAQDIDAGTDTDTDAESGTASAGGGAA</sequence>
<dbReference type="PANTHER" id="PTHR42781:SF4">
    <property type="entry name" value="SPERMIDINE_PUTRESCINE IMPORT ATP-BINDING PROTEIN POTA"/>
    <property type="match status" value="1"/>
</dbReference>
<evidence type="ECO:0000313" key="10">
    <source>
        <dbReference type="Proteomes" id="UP000199323"/>
    </source>
</evidence>
<dbReference type="GO" id="GO:0015594">
    <property type="term" value="F:ABC-type putrescine transporter activity"/>
    <property type="evidence" value="ECO:0007669"/>
    <property type="project" value="InterPro"/>
</dbReference>
<keyword evidence="4 9" id="KW-0067">ATP-binding</keyword>
<dbReference type="GO" id="GO:0043190">
    <property type="term" value="C:ATP-binding cassette (ABC) transporter complex"/>
    <property type="evidence" value="ECO:0007669"/>
    <property type="project" value="InterPro"/>
</dbReference>
<dbReference type="GO" id="GO:0016887">
    <property type="term" value="F:ATP hydrolysis activity"/>
    <property type="evidence" value="ECO:0007669"/>
    <property type="project" value="InterPro"/>
</dbReference>
<dbReference type="Gene3D" id="3.40.50.300">
    <property type="entry name" value="P-loop containing nucleotide triphosphate hydrolases"/>
    <property type="match status" value="1"/>
</dbReference>
<evidence type="ECO:0000313" key="9">
    <source>
        <dbReference type="EMBL" id="SFF61158.1"/>
    </source>
</evidence>
<dbReference type="AlphaFoldDB" id="A0A1I2K498"/>
<keyword evidence="6" id="KW-0472">Membrane</keyword>
<evidence type="ECO:0000259" key="8">
    <source>
        <dbReference type="PROSITE" id="PS50893"/>
    </source>
</evidence>
<dbReference type="GO" id="GO:0005524">
    <property type="term" value="F:ATP binding"/>
    <property type="evidence" value="ECO:0007669"/>
    <property type="project" value="UniProtKB-KW"/>
</dbReference>
<dbReference type="InterPro" id="IPR017871">
    <property type="entry name" value="ABC_transporter-like_CS"/>
</dbReference>
<evidence type="ECO:0000256" key="2">
    <source>
        <dbReference type="ARBA" id="ARBA00022475"/>
    </source>
</evidence>
<dbReference type="InterPro" id="IPR003593">
    <property type="entry name" value="AAA+_ATPase"/>
</dbReference>
<accession>A0A1I2K498</accession>
<evidence type="ECO:0000256" key="3">
    <source>
        <dbReference type="ARBA" id="ARBA00022741"/>
    </source>
</evidence>
<dbReference type="InterPro" id="IPR008995">
    <property type="entry name" value="Mo/tungstate-bd_C_term_dom"/>
</dbReference>
<keyword evidence="3" id="KW-0547">Nucleotide-binding</keyword>
<evidence type="ECO:0000256" key="6">
    <source>
        <dbReference type="ARBA" id="ARBA00023136"/>
    </source>
</evidence>
<dbReference type="FunFam" id="3.40.50.300:FF:000133">
    <property type="entry name" value="Spermidine/putrescine import ATP-binding protein PotA"/>
    <property type="match status" value="1"/>
</dbReference>
<dbReference type="Proteomes" id="UP000199323">
    <property type="component" value="Unassembled WGS sequence"/>
</dbReference>
<dbReference type="Gene3D" id="2.40.50.100">
    <property type="match status" value="1"/>
</dbReference>
<keyword evidence="10" id="KW-1185">Reference proteome</keyword>
<evidence type="ECO:0000256" key="7">
    <source>
        <dbReference type="SAM" id="MobiDB-lite"/>
    </source>
</evidence>
<keyword evidence="5" id="KW-1278">Translocase</keyword>
<dbReference type="CDD" id="cd03300">
    <property type="entry name" value="ABC_PotA_N"/>
    <property type="match status" value="1"/>
</dbReference>
<dbReference type="PROSITE" id="PS00211">
    <property type="entry name" value="ABC_TRANSPORTER_1"/>
    <property type="match status" value="1"/>
</dbReference>
<evidence type="ECO:0000256" key="1">
    <source>
        <dbReference type="ARBA" id="ARBA00022448"/>
    </source>
</evidence>
<dbReference type="EMBL" id="FONG01000021">
    <property type="protein sequence ID" value="SFF61158.1"/>
    <property type="molecule type" value="Genomic_DNA"/>
</dbReference>
<dbReference type="InterPro" id="IPR027417">
    <property type="entry name" value="P-loop_NTPase"/>
</dbReference>
<feature type="domain" description="ABC transporter" evidence="8">
    <location>
        <begin position="32"/>
        <end position="260"/>
    </location>
</feature>
<protein>
    <submittedName>
        <fullName evidence="9">Spermidine/putrescine transport system ATP-binding protein</fullName>
    </submittedName>
</protein>
<reference evidence="9 10" key="1">
    <citation type="submission" date="2016-10" db="EMBL/GenBank/DDBJ databases">
        <authorList>
            <person name="de Groot N.N."/>
        </authorList>
    </citation>
    <scope>NUCLEOTIDE SEQUENCE [LARGE SCALE GENOMIC DNA]</scope>
    <source>
        <strain evidence="9 10">CGMCC 4.3510</strain>
    </source>
</reference>
<dbReference type="InterPro" id="IPR017879">
    <property type="entry name" value="PotA_ATP-bd"/>
</dbReference>
<dbReference type="STRING" id="380248.SAMN05216251_12151"/>
<dbReference type="InterPro" id="IPR003439">
    <property type="entry name" value="ABC_transporter-like_ATP-bd"/>
</dbReference>
<organism evidence="9 10">
    <name type="scientific">Actinacidiphila alni</name>
    <dbReference type="NCBI Taxonomy" id="380248"/>
    <lineage>
        <taxon>Bacteria</taxon>
        <taxon>Bacillati</taxon>
        <taxon>Actinomycetota</taxon>
        <taxon>Actinomycetes</taxon>
        <taxon>Kitasatosporales</taxon>
        <taxon>Streptomycetaceae</taxon>
        <taxon>Actinacidiphila</taxon>
    </lineage>
</organism>
<dbReference type="OrthoDB" id="9802264at2"/>
<dbReference type="Pfam" id="PF00005">
    <property type="entry name" value="ABC_tran"/>
    <property type="match status" value="1"/>
</dbReference>
<evidence type="ECO:0000256" key="5">
    <source>
        <dbReference type="ARBA" id="ARBA00022967"/>
    </source>
</evidence>
<dbReference type="SUPFAM" id="SSF52540">
    <property type="entry name" value="P-loop containing nucleoside triphosphate hydrolases"/>
    <property type="match status" value="1"/>
</dbReference>
<dbReference type="RefSeq" id="WP_093716542.1">
    <property type="nucleotide sequence ID" value="NZ_FONG01000021.1"/>
</dbReference>
<dbReference type="PROSITE" id="PS50893">
    <property type="entry name" value="ABC_TRANSPORTER_2"/>
    <property type="match status" value="1"/>
</dbReference>
<evidence type="ECO:0000256" key="4">
    <source>
        <dbReference type="ARBA" id="ARBA00022840"/>
    </source>
</evidence>
<feature type="region of interest" description="Disordered" evidence="7">
    <location>
        <begin position="394"/>
        <end position="416"/>
    </location>
</feature>
<keyword evidence="2" id="KW-1003">Cell membrane</keyword>
<name>A0A1I2K498_9ACTN</name>
<keyword evidence="1" id="KW-0813">Transport</keyword>
<dbReference type="InterPro" id="IPR050093">
    <property type="entry name" value="ABC_SmlMolc_Importer"/>
</dbReference>
<dbReference type="InterPro" id="IPR013611">
    <property type="entry name" value="Transp-assoc_OB_typ2"/>
</dbReference>